<feature type="domain" description="Cytochrome c" evidence="8">
    <location>
        <begin position="23"/>
        <end position="113"/>
    </location>
</feature>
<dbReference type="RefSeq" id="WP_003814063.1">
    <property type="nucleotide sequence ID" value="NC_019382.1"/>
</dbReference>
<evidence type="ECO:0000256" key="2">
    <source>
        <dbReference type="ARBA" id="ARBA00022617"/>
    </source>
</evidence>
<dbReference type="HOGENOM" id="CLU_128253_1_0_4"/>
<dbReference type="SUPFAM" id="SSF46626">
    <property type="entry name" value="Cytochrome c"/>
    <property type="match status" value="1"/>
</dbReference>
<feature type="chain" id="PRO_5002197612" evidence="7">
    <location>
        <begin position="23"/>
        <end position="120"/>
    </location>
</feature>
<dbReference type="OrthoDB" id="8777614at2"/>
<dbReference type="InterPro" id="IPR036909">
    <property type="entry name" value="Cyt_c-like_dom_sf"/>
</dbReference>
<reference evidence="9 10" key="1">
    <citation type="journal article" date="2012" name="BMC Genomics">
        <title>Comparative genomics of the classical Bordetella subspecies: the evolution and exchange of virulence-associated diversity amongst closely related pathogens.</title>
        <authorList>
            <person name="Park J."/>
            <person name="Zhang Y."/>
            <person name="Buboltz A.M."/>
            <person name="Zhang X."/>
            <person name="Schuster S.C."/>
            <person name="Ahuja U."/>
            <person name="Liu M."/>
            <person name="Miller J.F."/>
            <person name="Sebaihia M."/>
            <person name="Bentley S.D."/>
            <person name="Parkhill J."/>
            <person name="Harvill E.T."/>
        </authorList>
    </citation>
    <scope>NUCLEOTIDE SEQUENCE [LARGE SCALE GENOMIC DNA]</scope>
    <source>
        <strain evidence="9 10">253</strain>
    </source>
</reference>
<dbReference type="PRINTS" id="PR00605">
    <property type="entry name" value="CYTCHROMECIC"/>
</dbReference>
<protein>
    <submittedName>
        <fullName evidence="9">Putative cytochrome</fullName>
    </submittedName>
</protein>
<evidence type="ECO:0000256" key="1">
    <source>
        <dbReference type="ARBA" id="ARBA00022448"/>
    </source>
</evidence>
<dbReference type="InterPro" id="IPR009056">
    <property type="entry name" value="Cyt_c-like_dom"/>
</dbReference>
<gene>
    <name evidence="9" type="ORF">BN112_4490</name>
</gene>
<keyword evidence="7" id="KW-0732">Signal</keyword>
<dbReference type="PANTHER" id="PTHR33751:SF9">
    <property type="entry name" value="CYTOCHROME C4"/>
    <property type="match status" value="1"/>
</dbReference>
<dbReference type="PROSITE" id="PS51007">
    <property type="entry name" value="CYTC"/>
    <property type="match status" value="1"/>
</dbReference>
<dbReference type="InterPro" id="IPR008168">
    <property type="entry name" value="Cyt_C_IC"/>
</dbReference>
<dbReference type="GO" id="GO:0009055">
    <property type="term" value="F:electron transfer activity"/>
    <property type="evidence" value="ECO:0007669"/>
    <property type="project" value="InterPro"/>
</dbReference>
<dbReference type="Gene3D" id="1.10.760.10">
    <property type="entry name" value="Cytochrome c-like domain"/>
    <property type="match status" value="1"/>
</dbReference>
<dbReference type="PANTHER" id="PTHR33751">
    <property type="entry name" value="CBB3-TYPE CYTOCHROME C OXIDASE SUBUNIT FIXP"/>
    <property type="match status" value="1"/>
</dbReference>
<dbReference type="Pfam" id="PF00034">
    <property type="entry name" value="Cytochrom_C"/>
    <property type="match status" value="1"/>
</dbReference>
<keyword evidence="5 6" id="KW-0408">Iron</keyword>
<keyword evidence="3 6" id="KW-0479">Metal-binding</keyword>
<evidence type="ECO:0000313" key="10">
    <source>
        <dbReference type="Proteomes" id="UP000007564"/>
    </source>
</evidence>
<evidence type="ECO:0000256" key="5">
    <source>
        <dbReference type="ARBA" id="ARBA00023004"/>
    </source>
</evidence>
<name>A0A0C6PDE6_BORBO</name>
<evidence type="ECO:0000256" key="4">
    <source>
        <dbReference type="ARBA" id="ARBA00022982"/>
    </source>
</evidence>
<dbReference type="GeneID" id="93119309"/>
<keyword evidence="4" id="KW-0249">Electron transport</keyword>
<keyword evidence="2 6" id="KW-0349">Heme</keyword>
<keyword evidence="1" id="KW-0813">Transport</keyword>
<dbReference type="GO" id="GO:0005506">
    <property type="term" value="F:iron ion binding"/>
    <property type="evidence" value="ECO:0007669"/>
    <property type="project" value="InterPro"/>
</dbReference>
<dbReference type="GO" id="GO:0020037">
    <property type="term" value="F:heme binding"/>
    <property type="evidence" value="ECO:0007669"/>
    <property type="project" value="InterPro"/>
</dbReference>
<dbReference type="Proteomes" id="UP000007564">
    <property type="component" value="Chromosome"/>
</dbReference>
<dbReference type="KEGG" id="bbh:BN112_4490"/>
<proteinExistence type="predicted"/>
<dbReference type="InterPro" id="IPR050597">
    <property type="entry name" value="Cytochrome_c_Oxidase_Subunit"/>
</dbReference>
<evidence type="ECO:0000256" key="7">
    <source>
        <dbReference type="SAM" id="SignalP"/>
    </source>
</evidence>
<evidence type="ECO:0000256" key="3">
    <source>
        <dbReference type="ARBA" id="ARBA00022723"/>
    </source>
</evidence>
<dbReference type="EMBL" id="HE965806">
    <property type="protein sequence ID" value="CCJ56404.1"/>
    <property type="molecule type" value="Genomic_DNA"/>
</dbReference>
<feature type="signal peptide" evidence="7">
    <location>
        <begin position="1"/>
        <end position="22"/>
    </location>
</feature>
<evidence type="ECO:0000259" key="8">
    <source>
        <dbReference type="PROSITE" id="PS51007"/>
    </source>
</evidence>
<sequence>MKRFTFALAGIVLATAGVSAQAQDVVAGKAVFDKFNCASCHGADAKTSVQPEYPVLAGQHADYLAHALKAYKRGAAGSAATANVRKNPIMGAFAAQLSDQDIRNVAAWLAAQPSDLGVRQ</sequence>
<organism evidence="9 10">
    <name type="scientific">Bordetella bronchiseptica 253</name>
    <dbReference type="NCBI Taxonomy" id="568707"/>
    <lineage>
        <taxon>Bacteria</taxon>
        <taxon>Pseudomonadati</taxon>
        <taxon>Pseudomonadota</taxon>
        <taxon>Betaproteobacteria</taxon>
        <taxon>Burkholderiales</taxon>
        <taxon>Alcaligenaceae</taxon>
        <taxon>Bordetella</taxon>
    </lineage>
</organism>
<evidence type="ECO:0000256" key="6">
    <source>
        <dbReference type="PROSITE-ProRule" id="PRU00433"/>
    </source>
</evidence>
<dbReference type="AlphaFoldDB" id="A0A0C6PDE6"/>
<accession>A0A0C6PDE6</accession>
<evidence type="ECO:0000313" key="9">
    <source>
        <dbReference type="EMBL" id="CCJ56404.1"/>
    </source>
</evidence>